<name>A0A0A9ETL7_ARUDO</name>
<sequence>MRCIESYGMLVPVLWSQFLDKASVSITSPRAIWNSLRRLHTSSLTSTCQCSIYHPRSYAVWST</sequence>
<reference evidence="1" key="1">
    <citation type="submission" date="2014-09" db="EMBL/GenBank/DDBJ databases">
        <authorList>
            <person name="Magalhaes I.L.F."/>
            <person name="Oliveira U."/>
            <person name="Santos F.R."/>
            <person name="Vidigal T.H.D.A."/>
            <person name="Brescovit A.D."/>
            <person name="Santos A.J."/>
        </authorList>
    </citation>
    <scope>NUCLEOTIDE SEQUENCE</scope>
    <source>
        <tissue evidence="1">Shoot tissue taken approximately 20 cm above the soil surface</tissue>
    </source>
</reference>
<reference evidence="1" key="2">
    <citation type="journal article" date="2015" name="Data Brief">
        <title>Shoot transcriptome of the giant reed, Arundo donax.</title>
        <authorList>
            <person name="Barrero R.A."/>
            <person name="Guerrero F.D."/>
            <person name="Moolhuijzen P."/>
            <person name="Goolsby J.A."/>
            <person name="Tidwell J."/>
            <person name="Bellgard S.E."/>
            <person name="Bellgard M.I."/>
        </authorList>
    </citation>
    <scope>NUCLEOTIDE SEQUENCE</scope>
    <source>
        <tissue evidence="1">Shoot tissue taken approximately 20 cm above the soil surface</tissue>
    </source>
</reference>
<organism evidence="1">
    <name type="scientific">Arundo donax</name>
    <name type="common">Giant reed</name>
    <name type="synonym">Donax arundinaceus</name>
    <dbReference type="NCBI Taxonomy" id="35708"/>
    <lineage>
        <taxon>Eukaryota</taxon>
        <taxon>Viridiplantae</taxon>
        <taxon>Streptophyta</taxon>
        <taxon>Embryophyta</taxon>
        <taxon>Tracheophyta</taxon>
        <taxon>Spermatophyta</taxon>
        <taxon>Magnoliopsida</taxon>
        <taxon>Liliopsida</taxon>
        <taxon>Poales</taxon>
        <taxon>Poaceae</taxon>
        <taxon>PACMAD clade</taxon>
        <taxon>Arundinoideae</taxon>
        <taxon>Arundineae</taxon>
        <taxon>Arundo</taxon>
    </lineage>
</organism>
<evidence type="ECO:0000313" key="1">
    <source>
        <dbReference type="EMBL" id="JAE03442.1"/>
    </source>
</evidence>
<dbReference type="AlphaFoldDB" id="A0A0A9ETL7"/>
<protein>
    <submittedName>
        <fullName evidence="1">Uncharacterized protein</fullName>
    </submittedName>
</protein>
<dbReference type="EMBL" id="GBRH01194454">
    <property type="protein sequence ID" value="JAE03442.1"/>
    <property type="molecule type" value="Transcribed_RNA"/>
</dbReference>
<proteinExistence type="predicted"/>
<accession>A0A0A9ETL7</accession>